<dbReference type="RefSeq" id="WP_163608350.1">
    <property type="nucleotide sequence ID" value="NZ_JAABOO010000004.1"/>
</dbReference>
<dbReference type="Gene3D" id="2.60.120.10">
    <property type="entry name" value="Jelly Rolls"/>
    <property type="match status" value="1"/>
</dbReference>
<gene>
    <name evidence="1" type="ORF">GWK08_16455</name>
</gene>
<name>A0A6P0UT87_9FLAO</name>
<comment type="caution">
    <text evidence="1">The sequence shown here is derived from an EMBL/GenBank/DDBJ whole genome shotgun (WGS) entry which is preliminary data.</text>
</comment>
<accession>A0A6P0UT87</accession>
<evidence type="ECO:0000313" key="1">
    <source>
        <dbReference type="EMBL" id="NER15049.1"/>
    </source>
</evidence>
<dbReference type="AlphaFoldDB" id="A0A6P0UT87"/>
<dbReference type="InterPro" id="IPR014710">
    <property type="entry name" value="RmlC-like_jellyroll"/>
</dbReference>
<protein>
    <submittedName>
        <fullName evidence="1">Cyclic nucleotide-binding domain-containing protein</fullName>
    </submittedName>
</protein>
<organism evidence="1 2">
    <name type="scientific">Leptobacterium flavescens</name>
    <dbReference type="NCBI Taxonomy" id="472055"/>
    <lineage>
        <taxon>Bacteria</taxon>
        <taxon>Pseudomonadati</taxon>
        <taxon>Bacteroidota</taxon>
        <taxon>Flavobacteriia</taxon>
        <taxon>Flavobacteriales</taxon>
        <taxon>Flavobacteriaceae</taxon>
        <taxon>Leptobacterium</taxon>
    </lineage>
</organism>
<dbReference type="SUPFAM" id="SSF51206">
    <property type="entry name" value="cAMP-binding domain-like"/>
    <property type="match status" value="1"/>
</dbReference>
<sequence length="189" mass="22164">MMHNPLIESLSRTGSYSEKELVFLEKELRLRELKKDEVLLNKGEVCSSLCFIISGALYQYEIDSDMNKNIIDLNVANEWVLNHKSFTLQKASGYYIQSYENTSVYELTIESIHKLIALSQTFLQMGKILEHSVSRIDFFDRKYTPDEKYLHLMENRPELIRKFPQKLIASFLKITPETLSRVRNRFSKG</sequence>
<reference evidence="1 2" key="1">
    <citation type="submission" date="2020-01" db="EMBL/GenBank/DDBJ databases">
        <title>Leptobacterium flavescens.</title>
        <authorList>
            <person name="Wang G."/>
        </authorList>
    </citation>
    <scope>NUCLEOTIDE SEQUENCE [LARGE SCALE GENOMIC DNA]</scope>
    <source>
        <strain evidence="1 2">KCTC 22160</strain>
    </source>
</reference>
<dbReference type="InterPro" id="IPR018490">
    <property type="entry name" value="cNMP-bd_dom_sf"/>
</dbReference>
<dbReference type="EMBL" id="JAABOO010000004">
    <property type="protein sequence ID" value="NER15049.1"/>
    <property type="molecule type" value="Genomic_DNA"/>
</dbReference>
<keyword evidence="2" id="KW-1185">Reference proteome</keyword>
<proteinExistence type="predicted"/>
<evidence type="ECO:0000313" key="2">
    <source>
        <dbReference type="Proteomes" id="UP000468581"/>
    </source>
</evidence>
<dbReference type="Proteomes" id="UP000468581">
    <property type="component" value="Unassembled WGS sequence"/>
</dbReference>